<evidence type="ECO:0000256" key="6">
    <source>
        <dbReference type="ARBA" id="ARBA00023145"/>
    </source>
</evidence>
<organism evidence="14 15">
    <name type="scientific">Denitromonas halophila</name>
    <dbReference type="NCBI Taxonomy" id="1629404"/>
    <lineage>
        <taxon>Bacteria</taxon>
        <taxon>Pseudomonadati</taxon>
        <taxon>Pseudomonadota</taxon>
        <taxon>Betaproteobacteria</taxon>
        <taxon>Rhodocyclales</taxon>
        <taxon>Zoogloeaceae</taxon>
        <taxon>Denitromonas</taxon>
    </lineage>
</organism>
<feature type="binding site" evidence="10">
    <location>
        <position position="494"/>
    </location>
    <ligand>
        <name>L-glutamate</name>
        <dbReference type="ChEBI" id="CHEBI:29985"/>
    </ligand>
</feature>
<keyword evidence="6 11" id="KW-0865">Zymogen</keyword>
<evidence type="ECO:0000256" key="2">
    <source>
        <dbReference type="ARBA" id="ARBA00001089"/>
    </source>
</evidence>
<keyword evidence="15" id="KW-1185">Reference proteome</keyword>
<dbReference type="Gene3D" id="3.60.20.40">
    <property type="match status" value="1"/>
</dbReference>
<comment type="catalytic activity">
    <reaction evidence="8 11">
        <text>an N-terminal (5-L-glutamyl)-[peptide] + an alpha-amino acid = 5-L-glutamyl amino acid + an N-terminal L-alpha-aminoacyl-[peptide]</text>
        <dbReference type="Rhea" id="RHEA:23904"/>
        <dbReference type="Rhea" id="RHEA-COMP:9780"/>
        <dbReference type="Rhea" id="RHEA-COMP:9795"/>
        <dbReference type="ChEBI" id="CHEBI:77644"/>
        <dbReference type="ChEBI" id="CHEBI:78597"/>
        <dbReference type="ChEBI" id="CHEBI:78599"/>
        <dbReference type="ChEBI" id="CHEBI:78608"/>
        <dbReference type="EC" id="2.3.2.2"/>
    </reaction>
</comment>
<evidence type="ECO:0000256" key="13">
    <source>
        <dbReference type="SAM" id="SignalP"/>
    </source>
</evidence>
<comment type="caution">
    <text evidence="14">The sequence shown here is derived from an EMBL/GenBank/DDBJ whole genome shotgun (WGS) entry which is preliminary data.</text>
</comment>
<comment type="PTM">
    <text evidence="11">Cleaved by autocatalysis into a large and a small subunit.</text>
</comment>
<dbReference type="EMBL" id="VMNK01000017">
    <property type="protein sequence ID" value="TVO52257.1"/>
    <property type="molecule type" value="Genomic_DNA"/>
</dbReference>
<keyword evidence="5 11" id="KW-0378">Hydrolase</keyword>
<dbReference type="GO" id="GO:0103068">
    <property type="term" value="F:leukotriene C4 gamma-glutamyl transferase activity"/>
    <property type="evidence" value="ECO:0007669"/>
    <property type="project" value="UniProtKB-EC"/>
</dbReference>
<dbReference type="PRINTS" id="PR01210">
    <property type="entry name" value="GGTRANSPTASE"/>
</dbReference>
<dbReference type="PANTHER" id="PTHR43199:SF1">
    <property type="entry name" value="GLUTATHIONE HYDROLASE PROENZYME"/>
    <property type="match status" value="1"/>
</dbReference>
<comment type="similarity">
    <text evidence="3 11">Belongs to the gamma-glutamyltransferase family.</text>
</comment>
<evidence type="ECO:0000256" key="3">
    <source>
        <dbReference type="ARBA" id="ARBA00009381"/>
    </source>
</evidence>
<evidence type="ECO:0000256" key="11">
    <source>
        <dbReference type="RuleBase" id="RU368036"/>
    </source>
</evidence>
<reference evidence="14 15" key="1">
    <citation type="submission" date="2019-07" db="EMBL/GenBank/DDBJ databases">
        <title>The pathways for chlorine oxyanion respiration interact through the shared metabolite chlorate.</title>
        <authorList>
            <person name="Barnum T.P."/>
            <person name="Cheng Y."/>
            <person name="Hill K.A."/>
            <person name="Lucas L.N."/>
            <person name="Carlson H.K."/>
            <person name="Coates J.D."/>
        </authorList>
    </citation>
    <scope>NUCLEOTIDE SEQUENCE [LARGE SCALE GENOMIC DNA]</scope>
    <source>
        <strain evidence="14 15">SFB-3</strain>
    </source>
</reference>
<evidence type="ECO:0000256" key="5">
    <source>
        <dbReference type="ARBA" id="ARBA00022801"/>
    </source>
</evidence>
<evidence type="ECO:0000313" key="14">
    <source>
        <dbReference type="EMBL" id="TVO52257.1"/>
    </source>
</evidence>
<dbReference type="AlphaFoldDB" id="A0A557QH68"/>
<dbReference type="Pfam" id="PF01019">
    <property type="entry name" value="G_glu_transpept"/>
    <property type="match status" value="1"/>
</dbReference>
<feature type="compositionally biased region" description="Basic and acidic residues" evidence="12">
    <location>
        <begin position="613"/>
        <end position="624"/>
    </location>
</feature>
<dbReference type="InterPro" id="IPR051792">
    <property type="entry name" value="GGT_bact"/>
</dbReference>
<evidence type="ECO:0000313" key="15">
    <source>
        <dbReference type="Proteomes" id="UP000319502"/>
    </source>
</evidence>
<keyword evidence="11" id="KW-0317">Glutathione biosynthesis</keyword>
<dbReference type="SUPFAM" id="SSF56235">
    <property type="entry name" value="N-terminal nucleophile aminohydrolases (Ntn hydrolases)"/>
    <property type="match status" value="1"/>
</dbReference>
<feature type="binding site" evidence="10">
    <location>
        <position position="447"/>
    </location>
    <ligand>
        <name>L-glutamate</name>
        <dbReference type="ChEBI" id="CHEBI:29985"/>
    </ligand>
</feature>
<dbReference type="InterPro" id="IPR000101">
    <property type="entry name" value="GGT_peptidase"/>
</dbReference>
<dbReference type="UniPathway" id="UPA00204"/>
<gene>
    <name evidence="14" type="primary">ggt</name>
    <name evidence="14" type="ORF">FHP91_17655</name>
</gene>
<dbReference type="PANTHER" id="PTHR43199">
    <property type="entry name" value="GLUTATHIONE HYDROLASE"/>
    <property type="match status" value="1"/>
</dbReference>
<dbReference type="InterPro" id="IPR029055">
    <property type="entry name" value="Ntn_hydrolases_N"/>
</dbReference>
<feature type="signal peptide" evidence="13">
    <location>
        <begin position="1"/>
        <end position="39"/>
    </location>
</feature>
<feature type="compositionally biased region" description="Basic residues" evidence="12">
    <location>
        <begin position="583"/>
        <end position="603"/>
    </location>
</feature>
<evidence type="ECO:0000256" key="8">
    <source>
        <dbReference type="ARBA" id="ARBA00047417"/>
    </source>
</evidence>
<dbReference type="NCBIfam" id="TIGR00066">
    <property type="entry name" value="g_glut_trans"/>
    <property type="match status" value="1"/>
</dbReference>
<protein>
    <recommendedName>
        <fullName evidence="11">Glutathione hydrolase proenzyme</fullName>
        <ecNumber evidence="11">2.3.2.2</ecNumber>
        <ecNumber evidence="11">3.4.19.13</ecNumber>
    </recommendedName>
    <component>
        <recommendedName>
            <fullName evidence="11">Glutathione hydrolase large chain</fullName>
        </recommendedName>
    </component>
    <component>
        <recommendedName>
            <fullName evidence="11">Glutathione hydrolase small chain</fullName>
        </recommendedName>
    </component>
</protein>
<dbReference type="GO" id="GO:0006750">
    <property type="term" value="P:glutathione biosynthetic process"/>
    <property type="evidence" value="ECO:0007669"/>
    <property type="project" value="UniProtKB-KW"/>
</dbReference>
<evidence type="ECO:0000256" key="1">
    <source>
        <dbReference type="ARBA" id="ARBA00001049"/>
    </source>
</evidence>
<comment type="subunit">
    <text evidence="11">This enzyme consists of two polypeptide chains, which are synthesized in precursor form from a single polypeptide.</text>
</comment>
<comment type="pathway">
    <text evidence="11">Sulfur metabolism; glutathione metabolism.</text>
</comment>
<dbReference type="GO" id="GO:0006751">
    <property type="term" value="P:glutathione catabolic process"/>
    <property type="evidence" value="ECO:0007669"/>
    <property type="project" value="UniProtKB-UniRule"/>
</dbReference>
<evidence type="ECO:0000256" key="10">
    <source>
        <dbReference type="PIRSR" id="PIRSR600101-2"/>
    </source>
</evidence>
<feature type="region of interest" description="Disordered" evidence="12">
    <location>
        <begin position="580"/>
        <end position="624"/>
    </location>
</feature>
<proteinExistence type="inferred from homology"/>
<sequence length="624" mass="65878">MHGSPLNPTAVSNRPPLKARLLGAIAAAGLLVSAVPAGAQALAQAVQKDREMIVTANPLASAAGAKVLKNGGTAADAMVAAQAVLGLVEPQASGIGGGAFVVYYDAATRTTTTFDGREKAPAAATEDRFAGLGFTTAWQSGLSVGVPGTPRIMEVVHERYGRRQWHQLLQPAITLAQKGFELTGRTSSQVAGLLAANPSCTNRLFFRDPVAFAYFANPDCTAKPAGTKVKNKDYARTLKAMARHGADAFYTGDIAADIAAAVQGDPAIAGDMTVADLANYEVIERAPVCFDYRGHNVCGMGPPSSGALAVGQILGILESFDLTGDPLDERNVHLFAEAGRLAFADRGLYVGDTDFVTVPVEGMLDKTYLASRAALIGEQDTGTAQPGTPPGNFDPSAPDNRAKLSGTSHISIVDRYGNALSMTTTVESSFGNGVMVRGFLLNNELTDFSFSAVSNGLPVANRVQPNKRPRSSMSPSIVFDDQGRVELVTGSPGGSRIIGYTAQSIVNHIDFGLDPQESINTPHYQNRNGSTEIERTIPGITIPYDADALAAQLQARNHPVNVADRLESGLSIIHVVHDDDRHHHGKGRHWKHGHHGKPWHHGKKGDVTLIGGADKRRDGTVAGR</sequence>
<comment type="catalytic activity">
    <reaction evidence="2 11">
        <text>glutathione + H2O = L-cysteinylglycine + L-glutamate</text>
        <dbReference type="Rhea" id="RHEA:28807"/>
        <dbReference type="ChEBI" id="CHEBI:15377"/>
        <dbReference type="ChEBI" id="CHEBI:29985"/>
        <dbReference type="ChEBI" id="CHEBI:57925"/>
        <dbReference type="ChEBI" id="CHEBI:61694"/>
        <dbReference type="EC" id="3.4.19.13"/>
    </reaction>
</comment>
<feature type="binding site" evidence="10">
    <location>
        <begin position="471"/>
        <end position="472"/>
    </location>
    <ligand>
        <name>L-glutamate</name>
        <dbReference type="ChEBI" id="CHEBI:29985"/>
    </ligand>
</feature>
<dbReference type="OrthoDB" id="5297205at2"/>
<feature type="binding site" evidence="10">
    <location>
        <position position="117"/>
    </location>
    <ligand>
        <name>L-glutamate</name>
        <dbReference type="ChEBI" id="CHEBI:29985"/>
    </ligand>
</feature>
<accession>A0A557QH68</accession>
<keyword evidence="4 11" id="KW-0808">Transferase</keyword>
<dbReference type="InterPro" id="IPR043137">
    <property type="entry name" value="GGT_ssub_C"/>
</dbReference>
<dbReference type="GO" id="GO:0036374">
    <property type="term" value="F:glutathione hydrolase activity"/>
    <property type="evidence" value="ECO:0007669"/>
    <property type="project" value="UniProtKB-UniRule"/>
</dbReference>
<evidence type="ECO:0000256" key="7">
    <source>
        <dbReference type="ARBA" id="ARBA00023315"/>
    </source>
</evidence>
<keyword evidence="7 11" id="KW-0012">Acyltransferase</keyword>
<name>A0A557QH68_9RHOO</name>
<comment type="catalytic activity">
    <reaction evidence="1 11">
        <text>an S-substituted glutathione + H2O = an S-substituted L-cysteinylglycine + L-glutamate</text>
        <dbReference type="Rhea" id="RHEA:59468"/>
        <dbReference type="ChEBI" id="CHEBI:15377"/>
        <dbReference type="ChEBI" id="CHEBI:29985"/>
        <dbReference type="ChEBI" id="CHEBI:90779"/>
        <dbReference type="ChEBI" id="CHEBI:143103"/>
        <dbReference type="EC" id="3.4.19.13"/>
    </reaction>
</comment>
<dbReference type="EC" id="2.3.2.2" evidence="11"/>
<feature type="active site" description="Nucleophile" evidence="9">
    <location>
        <position position="407"/>
    </location>
</feature>
<dbReference type="RefSeq" id="WP_144310838.1">
    <property type="nucleotide sequence ID" value="NZ_VMNK01000017.1"/>
</dbReference>
<dbReference type="Gene3D" id="1.10.246.130">
    <property type="match status" value="1"/>
</dbReference>
<feature type="chain" id="PRO_5021845104" description="Glutathione hydrolase proenzyme" evidence="13">
    <location>
        <begin position="40"/>
        <end position="624"/>
    </location>
</feature>
<evidence type="ECO:0000256" key="4">
    <source>
        <dbReference type="ARBA" id="ARBA00022679"/>
    </source>
</evidence>
<keyword evidence="13" id="KW-0732">Signal</keyword>
<dbReference type="InterPro" id="IPR043138">
    <property type="entry name" value="GGT_lsub"/>
</dbReference>
<evidence type="ECO:0000256" key="12">
    <source>
        <dbReference type="SAM" id="MobiDB-lite"/>
    </source>
</evidence>
<evidence type="ECO:0000256" key="9">
    <source>
        <dbReference type="PIRSR" id="PIRSR600101-1"/>
    </source>
</evidence>
<dbReference type="Proteomes" id="UP000319502">
    <property type="component" value="Unassembled WGS sequence"/>
</dbReference>
<dbReference type="EC" id="3.4.19.13" evidence="11"/>
<feature type="region of interest" description="Disordered" evidence="12">
    <location>
        <begin position="380"/>
        <end position="400"/>
    </location>
</feature>